<name>A0A6A6V759_9PLEO</name>
<proteinExistence type="predicted"/>
<feature type="compositionally biased region" description="Polar residues" evidence="1">
    <location>
        <begin position="18"/>
        <end position="32"/>
    </location>
</feature>
<dbReference type="Proteomes" id="UP000799440">
    <property type="component" value="Unassembled WGS sequence"/>
</dbReference>
<feature type="compositionally biased region" description="Pro residues" evidence="1">
    <location>
        <begin position="408"/>
        <end position="417"/>
    </location>
</feature>
<reference evidence="2" key="1">
    <citation type="journal article" date="2020" name="Stud. Mycol.">
        <title>101 Dothideomycetes genomes: a test case for predicting lifestyles and emergence of pathogens.</title>
        <authorList>
            <person name="Haridas S."/>
            <person name="Albert R."/>
            <person name="Binder M."/>
            <person name="Bloem J."/>
            <person name="Labutti K."/>
            <person name="Salamov A."/>
            <person name="Andreopoulos B."/>
            <person name="Baker S."/>
            <person name="Barry K."/>
            <person name="Bills G."/>
            <person name="Bluhm B."/>
            <person name="Cannon C."/>
            <person name="Castanera R."/>
            <person name="Culley D."/>
            <person name="Daum C."/>
            <person name="Ezra D."/>
            <person name="Gonzalez J."/>
            <person name="Henrissat B."/>
            <person name="Kuo A."/>
            <person name="Liang C."/>
            <person name="Lipzen A."/>
            <person name="Lutzoni F."/>
            <person name="Magnuson J."/>
            <person name="Mondo S."/>
            <person name="Nolan M."/>
            <person name="Ohm R."/>
            <person name="Pangilinan J."/>
            <person name="Park H.-J."/>
            <person name="Ramirez L."/>
            <person name="Alfaro M."/>
            <person name="Sun H."/>
            <person name="Tritt A."/>
            <person name="Yoshinaga Y."/>
            <person name="Zwiers L.-H."/>
            <person name="Turgeon B."/>
            <person name="Goodwin S."/>
            <person name="Spatafora J."/>
            <person name="Crous P."/>
            <person name="Grigoriev I."/>
        </authorList>
    </citation>
    <scope>NUCLEOTIDE SEQUENCE</scope>
    <source>
        <strain evidence="2">CBS 119925</strain>
    </source>
</reference>
<feature type="region of interest" description="Disordered" evidence="1">
    <location>
        <begin position="388"/>
        <end position="417"/>
    </location>
</feature>
<feature type="compositionally biased region" description="Basic residues" evidence="1">
    <location>
        <begin position="35"/>
        <end position="45"/>
    </location>
</feature>
<feature type="region of interest" description="Disordered" evidence="1">
    <location>
        <begin position="1"/>
        <end position="45"/>
    </location>
</feature>
<evidence type="ECO:0000256" key="1">
    <source>
        <dbReference type="SAM" id="MobiDB-lite"/>
    </source>
</evidence>
<accession>A0A6A6V759</accession>
<gene>
    <name evidence="2" type="ORF">M011DRAFT_469161</name>
</gene>
<dbReference type="OrthoDB" id="1875589at2759"/>
<evidence type="ECO:0000313" key="2">
    <source>
        <dbReference type="EMBL" id="KAF2745893.1"/>
    </source>
</evidence>
<protein>
    <submittedName>
        <fullName evidence="2">Uncharacterized protein</fullName>
    </submittedName>
</protein>
<organism evidence="2 3">
    <name type="scientific">Sporormia fimetaria CBS 119925</name>
    <dbReference type="NCBI Taxonomy" id="1340428"/>
    <lineage>
        <taxon>Eukaryota</taxon>
        <taxon>Fungi</taxon>
        <taxon>Dikarya</taxon>
        <taxon>Ascomycota</taxon>
        <taxon>Pezizomycotina</taxon>
        <taxon>Dothideomycetes</taxon>
        <taxon>Pleosporomycetidae</taxon>
        <taxon>Pleosporales</taxon>
        <taxon>Sporormiaceae</taxon>
        <taxon>Sporormia</taxon>
    </lineage>
</organism>
<dbReference type="EMBL" id="MU006580">
    <property type="protein sequence ID" value="KAF2745893.1"/>
    <property type="molecule type" value="Genomic_DNA"/>
</dbReference>
<dbReference type="AlphaFoldDB" id="A0A6A6V759"/>
<evidence type="ECO:0000313" key="3">
    <source>
        <dbReference type="Proteomes" id="UP000799440"/>
    </source>
</evidence>
<keyword evidence="3" id="KW-1185">Reference proteome</keyword>
<sequence length="417" mass="46875">MLDPTPMRIRGRKRNRSETPSTASSRSTSIEPSSKRFRASKPVSKRLTARRRIRTMASTPTLQGLPQELLEMIFLHSMNMSLPRASPDIGRKLSSRSICMEFCLRTFFDTVDHKSSGLEPSVTADPELQSQLLACRFFTWKFFLAYVDKAREALIKLRGNAWAKTGIDIPGSSSFEHLQPFRFTKIKYLGLAEGFHIPEKLLHNHTPDKSNLLYVLVCFHGQVDWNSSMAGETAKEGMMEAITANNERGVAALAVLLGVAGAITTETLLHAVVRCGCNLTIMRHLLYNAQVLHSAVKGGLDFYDDIMWHWIDTEGVQTGKGEILKNMLREANGFRLKAYPEDEMDWKNVVHFPYTGEKFDARAGFNFVLRELFTRLYRNHGRRMLDGRARRPLGIENTGGDQEGAAPAPAPQTPTST</sequence>